<dbReference type="PANTHER" id="PTHR38248">
    <property type="entry name" value="FUNK1 6"/>
    <property type="match status" value="1"/>
</dbReference>
<dbReference type="InterPro" id="IPR040976">
    <property type="entry name" value="Pkinase_fungal"/>
</dbReference>
<sequence length="905" mass="102318">MLGSEGILEYRRNLIKQGGQGEEPVHHCEHSTYFSRRATQSTSHTVRIYSYLRDVSSDLNPRPASPMDRKLESPVCQKFSNLNINGTPSAPKATSRDAYLQGDTDARRQAVIEDIGKAIPQVPVSYFMKALVPKVRRGINVDKTMKKLKKDGDIVDGHWAVLPDDPKKASLKEDDYFKSLVNVARKIVSASGGKEKDQLLELVQQPSESPEAYTRTSETRPDGCFVLKERPARLQWKDVALCAEYKKRDRQGDKDDDVLKVLWSMHQCMREDARHRFVYGMTIENNTMRLWFSSRADTLVSETIDWRTDCKAVVHFFLAMMFAKEHQVGWDPTIEYVVDPKDKHKLVPGKDGAPCLNILMQDDKKRRTWYRTYGLLSDHGAHGGPGRGTRVWKARKLNRNKQPEGDFVALKDSWIDHDRPREGSIMQAVLDSVSDPDERDLLAELCLTVIVHGDVHIEGARDDTREVMRRGYDIPADYGSFKLQGRPKDGICTKTNNTGASFPSNSGTGHPRSQKPQKKPATPRPHLHHPRVHYRIVFEEVCKPIYDVTSLKDIFAILIDALSALKIMHKAGWVHRDISSGNVLGFIRNGRMVGKLADLEYTMKVSAPDKGYHEIRTGTQEFMAVEVEGTKYYFNGTKTKTVLDTSKLSARQERDMLQSGELADDIKPVTNAALENAVFRYNPLHDLESLWWLAAYFIFNRAVILVGGKMPPMGAAELGNYEEQRMCAAEMFYSSHYRHTLMTSEDTFPAWIPRLHGAVRPIASTLKHMREQLEARYREVEFDATSMAMIDHTVAVNVAAFFMRRLGDALQYAKVEDIEVGALDVDPRAAIVPPPHDYTAREVQVLALVGSPVSKAIGKRIMIEEASNGDQLDDDLVLMGPMNKVWQILVDFTSYAECSSKEPLP</sequence>
<dbReference type="OrthoDB" id="2803129at2759"/>
<dbReference type="STRING" id="670580.A0A1X6MP61"/>
<evidence type="ECO:0000313" key="4">
    <source>
        <dbReference type="Proteomes" id="UP000194127"/>
    </source>
</evidence>
<evidence type="ECO:0000256" key="1">
    <source>
        <dbReference type="SAM" id="MobiDB-lite"/>
    </source>
</evidence>
<dbReference type="GeneID" id="36328184"/>
<feature type="compositionally biased region" description="Polar residues" evidence="1">
    <location>
        <begin position="493"/>
        <end position="508"/>
    </location>
</feature>
<feature type="domain" description="Fungal-type protein kinase" evidence="2">
    <location>
        <begin position="230"/>
        <end position="696"/>
    </location>
</feature>
<proteinExistence type="predicted"/>
<dbReference type="Proteomes" id="UP000194127">
    <property type="component" value="Unassembled WGS sequence"/>
</dbReference>
<accession>A0A1X6MP61</accession>
<reference evidence="3 4" key="1">
    <citation type="submission" date="2017-04" db="EMBL/GenBank/DDBJ databases">
        <title>Genome Sequence of the Model Brown-Rot Fungus Postia placenta SB12.</title>
        <authorList>
            <consortium name="DOE Joint Genome Institute"/>
            <person name="Gaskell J."/>
            <person name="Kersten P."/>
            <person name="Larrondo L.F."/>
            <person name="Canessa P."/>
            <person name="Martinez D."/>
            <person name="Hibbett D."/>
            <person name="Schmoll M."/>
            <person name="Kubicek C.P."/>
            <person name="Martinez A.T."/>
            <person name="Yadav J."/>
            <person name="Master E."/>
            <person name="Magnuson J.K."/>
            <person name="James T."/>
            <person name="Yaver D."/>
            <person name="Berka R."/>
            <person name="Labutti K."/>
            <person name="Lipzen A."/>
            <person name="Aerts A."/>
            <person name="Barry K."/>
            <person name="Henrissat B."/>
            <person name="Blanchette R."/>
            <person name="Grigoriev I."/>
            <person name="Cullen D."/>
        </authorList>
    </citation>
    <scope>NUCLEOTIDE SEQUENCE [LARGE SCALE GENOMIC DNA]</scope>
    <source>
        <strain evidence="3 4">MAD-698-R-SB12</strain>
    </source>
</reference>
<evidence type="ECO:0000313" key="3">
    <source>
        <dbReference type="EMBL" id="OSX58100.1"/>
    </source>
</evidence>
<organism evidence="3 4">
    <name type="scientific">Postia placenta MAD-698-R-SB12</name>
    <dbReference type="NCBI Taxonomy" id="670580"/>
    <lineage>
        <taxon>Eukaryota</taxon>
        <taxon>Fungi</taxon>
        <taxon>Dikarya</taxon>
        <taxon>Basidiomycota</taxon>
        <taxon>Agaricomycotina</taxon>
        <taxon>Agaricomycetes</taxon>
        <taxon>Polyporales</taxon>
        <taxon>Adustoporiaceae</taxon>
        <taxon>Rhodonia</taxon>
    </lineage>
</organism>
<dbReference type="PANTHER" id="PTHR38248:SF2">
    <property type="entry name" value="FUNK1 11"/>
    <property type="match status" value="1"/>
</dbReference>
<evidence type="ECO:0000259" key="2">
    <source>
        <dbReference type="Pfam" id="PF17667"/>
    </source>
</evidence>
<dbReference type="Gene3D" id="1.10.510.10">
    <property type="entry name" value="Transferase(Phosphotransferase) domain 1"/>
    <property type="match status" value="1"/>
</dbReference>
<gene>
    <name evidence="3" type="ORF">POSPLADRAFT_1102710</name>
</gene>
<dbReference type="EMBL" id="KZ110606">
    <property type="protein sequence ID" value="OSX58100.1"/>
    <property type="molecule type" value="Genomic_DNA"/>
</dbReference>
<dbReference type="InterPro" id="IPR011009">
    <property type="entry name" value="Kinase-like_dom_sf"/>
</dbReference>
<dbReference type="Pfam" id="PF17667">
    <property type="entry name" value="Pkinase_fungal"/>
    <property type="match status" value="1"/>
</dbReference>
<feature type="non-terminal residue" evidence="3">
    <location>
        <position position="905"/>
    </location>
</feature>
<dbReference type="RefSeq" id="XP_024334894.1">
    <property type="nucleotide sequence ID" value="XM_024483235.1"/>
</dbReference>
<keyword evidence="4" id="KW-1185">Reference proteome</keyword>
<name>A0A1X6MP61_9APHY</name>
<dbReference type="AlphaFoldDB" id="A0A1X6MP61"/>
<dbReference type="SUPFAM" id="SSF56112">
    <property type="entry name" value="Protein kinase-like (PK-like)"/>
    <property type="match status" value="1"/>
</dbReference>
<protein>
    <recommendedName>
        <fullName evidence="2">Fungal-type protein kinase domain-containing protein</fullName>
    </recommendedName>
</protein>
<feature type="region of interest" description="Disordered" evidence="1">
    <location>
        <begin position="489"/>
        <end position="527"/>
    </location>
</feature>